<organism evidence="1">
    <name type="scientific">Pelagomonas calceolata</name>
    <dbReference type="NCBI Taxonomy" id="35677"/>
    <lineage>
        <taxon>Eukaryota</taxon>
        <taxon>Sar</taxon>
        <taxon>Stramenopiles</taxon>
        <taxon>Ochrophyta</taxon>
        <taxon>Pelagophyceae</taxon>
        <taxon>Pelagomonadales</taxon>
        <taxon>Pelagomonadaceae</taxon>
        <taxon>Pelagomonas</taxon>
    </lineage>
</organism>
<sequence length="163" mass="17812">MATSPAVAEVMSGAATKGAWCGHELAPDFYVPRVEPERMKPTVVARRSDATVCQECAEACVGTVACAWCKKKFCASCRSFSFVGYAYATPGDFICYKCHPHDCSPPCRPKRSRSTFHGPIPKALRDFNGAGAKDDTAASKTALTRKRERAPTRRFAEYLIADH</sequence>
<evidence type="ECO:0000313" key="1">
    <source>
        <dbReference type="EMBL" id="CAE0702719.1"/>
    </source>
</evidence>
<accession>A0A7S4A3Z6</accession>
<protein>
    <submittedName>
        <fullName evidence="1">Uncharacterized protein</fullName>
    </submittedName>
</protein>
<proteinExistence type="predicted"/>
<reference evidence="1" key="1">
    <citation type="submission" date="2021-01" db="EMBL/GenBank/DDBJ databases">
        <authorList>
            <person name="Corre E."/>
            <person name="Pelletier E."/>
            <person name="Niang G."/>
            <person name="Scheremetjew M."/>
            <person name="Finn R."/>
            <person name="Kale V."/>
            <person name="Holt S."/>
            <person name="Cochrane G."/>
            <person name="Meng A."/>
            <person name="Brown T."/>
            <person name="Cohen L."/>
        </authorList>
    </citation>
    <scope>NUCLEOTIDE SEQUENCE</scope>
    <source>
        <strain evidence="1">CCMP1756</strain>
    </source>
</reference>
<name>A0A7S4A3Z6_9STRA</name>
<dbReference type="EMBL" id="HBIW01021062">
    <property type="protein sequence ID" value="CAE0702719.1"/>
    <property type="molecule type" value="Transcribed_RNA"/>
</dbReference>
<gene>
    <name evidence="1" type="ORF">PCAL00307_LOCUS18164</name>
</gene>
<dbReference type="AlphaFoldDB" id="A0A7S4A3Z6"/>